<feature type="compositionally biased region" description="Basic residues" evidence="1">
    <location>
        <begin position="59"/>
        <end position="69"/>
    </location>
</feature>
<dbReference type="EMBL" id="JACVVK020000010">
    <property type="protein sequence ID" value="KAK7505551.1"/>
    <property type="molecule type" value="Genomic_DNA"/>
</dbReference>
<comment type="caution">
    <text evidence="2">The sequence shown here is derived from an EMBL/GenBank/DDBJ whole genome shotgun (WGS) entry which is preliminary data.</text>
</comment>
<proteinExistence type="predicted"/>
<accession>A0ABD0M231</accession>
<evidence type="ECO:0000313" key="2">
    <source>
        <dbReference type="EMBL" id="KAK7505551.1"/>
    </source>
</evidence>
<reference evidence="2 3" key="1">
    <citation type="journal article" date="2023" name="Sci. Data">
        <title>Genome assembly of the Korean intertidal mud-creeper Batillaria attramentaria.</title>
        <authorList>
            <person name="Patra A.K."/>
            <person name="Ho P.T."/>
            <person name="Jun S."/>
            <person name="Lee S.J."/>
            <person name="Kim Y."/>
            <person name="Won Y.J."/>
        </authorList>
    </citation>
    <scope>NUCLEOTIDE SEQUENCE [LARGE SCALE GENOMIC DNA]</scope>
    <source>
        <strain evidence="2">Wonlab-2016</strain>
    </source>
</reference>
<organism evidence="2 3">
    <name type="scientific">Batillaria attramentaria</name>
    <dbReference type="NCBI Taxonomy" id="370345"/>
    <lineage>
        <taxon>Eukaryota</taxon>
        <taxon>Metazoa</taxon>
        <taxon>Spiralia</taxon>
        <taxon>Lophotrochozoa</taxon>
        <taxon>Mollusca</taxon>
        <taxon>Gastropoda</taxon>
        <taxon>Caenogastropoda</taxon>
        <taxon>Sorbeoconcha</taxon>
        <taxon>Cerithioidea</taxon>
        <taxon>Batillariidae</taxon>
        <taxon>Batillaria</taxon>
    </lineage>
</organism>
<feature type="region of interest" description="Disordered" evidence="1">
    <location>
        <begin position="1"/>
        <end position="22"/>
    </location>
</feature>
<feature type="region of interest" description="Disordered" evidence="1">
    <location>
        <begin position="38"/>
        <end position="77"/>
    </location>
</feature>
<feature type="compositionally biased region" description="Basic residues" evidence="1">
    <location>
        <begin position="40"/>
        <end position="49"/>
    </location>
</feature>
<gene>
    <name evidence="2" type="ORF">BaRGS_00003296</name>
</gene>
<evidence type="ECO:0000313" key="3">
    <source>
        <dbReference type="Proteomes" id="UP001519460"/>
    </source>
</evidence>
<dbReference type="AlphaFoldDB" id="A0ABD0M231"/>
<evidence type="ECO:0000256" key="1">
    <source>
        <dbReference type="SAM" id="MobiDB-lite"/>
    </source>
</evidence>
<sequence>MRKMSRNSHMTSVNDIPASDAHGDIFKSVKDMLMTEIKRSHSHRGRVKNNQRGDMKIQTMKKTKTHNQKTIKSQPYDELAVPDCSSSSYSQYRKWAQEGVTMTQ</sequence>
<protein>
    <submittedName>
        <fullName evidence="2">Uncharacterized protein</fullName>
    </submittedName>
</protein>
<name>A0ABD0M231_9CAEN</name>
<dbReference type="Proteomes" id="UP001519460">
    <property type="component" value="Unassembled WGS sequence"/>
</dbReference>
<keyword evidence="3" id="KW-1185">Reference proteome</keyword>